<dbReference type="PANTHER" id="PTHR45627">
    <property type="entry name" value="ADENYLATE CYCLASE TYPE 1"/>
    <property type="match status" value="1"/>
</dbReference>
<feature type="transmembrane region" description="Helical" evidence="14">
    <location>
        <begin position="113"/>
        <end position="132"/>
    </location>
</feature>
<dbReference type="GO" id="GO:0046872">
    <property type="term" value="F:metal ion binding"/>
    <property type="evidence" value="ECO:0007669"/>
    <property type="project" value="UniProtKB-KW"/>
</dbReference>
<feature type="compositionally biased region" description="Basic and acidic residues" evidence="13">
    <location>
        <begin position="667"/>
        <end position="678"/>
    </location>
</feature>
<evidence type="ECO:0000256" key="13">
    <source>
        <dbReference type="SAM" id="MobiDB-lite"/>
    </source>
</evidence>
<dbReference type="InterPro" id="IPR001054">
    <property type="entry name" value="A/G_cyclase"/>
</dbReference>
<dbReference type="GO" id="GO:0035556">
    <property type="term" value="P:intracellular signal transduction"/>
    <property type="evidence" value="ECO:0007669"/>
    <property type="project" value="InterPro"/>
</dbReference>
<feature type="transmembrane region" description="Helical" evidence="14">
    <location>
        <begin position="1011"/>
        <end position="1031"/>
    </location>
</feature>
<keyword evidence="9" id="KW-0460">Magnesium</keyword>
<dbReference type="InterPro" id="IPR029787">
    <property type="entry name" value="Nucleotide_cyclase"/>
</dbReference>
<protein>
    <recommendedName>
        <fullName evidence="4">adenylate cyclase</fullName>
        <ecNumber evidence="4">4.6.1.1</ecNumber>
    </recommendedName>
</protein>
<evidence type="ECO:0000313" key="17">
    <source>
        <dbReference type="WBParaSite" id="MhA1_Contig1174.frz3.gene7"/>
    </source>
</evidence>
<sequence length="1148" mass="125534">MSEAKILQKDASASKPRKNKLLKEKNLKEEANSSPVEPIETDAMLEKCDENRLANAIINASKAENEFIPPQLQANGSSGGRNTACVELIASLLCLLFGLMLWFASYSPHYQRFYLPTSFLCTFLLCLTTLFLCSSAETFMGPIASVVHFRTGTKTAIHICVHLLGIHLYILTQVRQRKTFLKVGQSLLARKDLELETQFKDHMIQSVMPKKVADELLKETSELRRPSASLESHSNCRTSNATAGGGRSSAAGESTSGGLIAGPNGRLSSSGGGVRKFRPFTMNLMSDVSILFADIAGFTKMASNKSADELVNLLNDLFGRFDYLCGRCCLEKISTLGDCYYCVAGCPEPRADHAKCCVEMGLAMIIAIRQFDLDRGQAVNMRVGIHTGKVMCGMVGTRRFKFDVFSNDVTLANEMESTGVAGRVHVSEKTADYLDDAYILEEGVPHKGMKTFFIAGRSKEFESASGQFLNTISGDSDSARGDGGLASLESGTGIYKASFRKAIDKLRTIQTNSLPPISRAGTTTTTTSQQLIGSNTTPFHAFGGGSLRMRLLDRSLEHQQTTKEGTAATDKFLSSNATGSAQILTSIGESSTDESIVALGALGKQKMHKQQQMQNRLVDDTRKSTSLQMLTHGDGVLPPSNTPSSKIARSVIGGTPPPSKTGGNDLSDSKKDGKEIKGNGEQYQPKQEDKSKTNSYVDWRTAERIGGKISADLANESSANNSGRGSRSSGLQELASEIGGHSTASLAGLDTAISHHHNAASLTRFDTDHRDFDQRLAQVIHTADGSFAKGFWMHQESLNRWTLNFNQRDIENEYRAHFAAGDSSEKHSTARNAPTGIEKHRQLSTQLQHIGVGHSVTAALSQQPRQHTINNKNNKNTTKTAQLIIPHRHRPRYRYSGVFIDIFVSAFAFVVCAILFLVQPGIELSPPFLVYISVAAIFLTAVIILVGLPLLSRRPILPWLHQWGPRHVLGALLIALPVGVALFNMPLCMDKIIYYYPSPIPPIICIHPGQLVLRLLYSYVLLLALYTHCNFSQLGAWPKTGQALAVALVFLLSTWFCQHQLDHIRSLGADSTVLSPFHSLIEASRNSNSSSSIYFHDSIQPHPLPCNNSQQPVWSAGNFGSPLFLWELVLDVILAVVLVAFLNYQAKF</sequence>
<evidence type="ECO:0000256" key="2">
    <source>
        <dbReference type="ARBA" id="ARBA00001593"/>
    </source>
</evidence>
<dbReference type="CDD" id="cd07302">
    <property type="entry name" value="CHD"/>
    <property type="match status" value="1"/>
</dbReference>
<organism evidence="16 17">
    <name type="scientific">Meloidogyne hapla</name>
    <name type="common">Root-knot nematode worm</name>
    <dbReference type="NCBI Taxonomy" id="6305"/>
    <lineage>
        <taxon>Eukaryota</taxon>
        <taxon>Metazoa</taxon>
        <taxon>Ecdysozoa</taxon>
        <taxon>Nematoda</taxon>
        <taxon>Chromadorea</taxon>
        <taxon>Rhabditida</taxon>
        <taxon>Tylenchina</taxon>
        <taxon>Tylenchomorpha</taxon>
        <taxon>Tylenchoidea</taxon>
        <taxon>Meloidogynidae</taxon>
        <taxon>Meloidogyninae</taxon>
        <taxon>Meloidogyne</taxon>
    </lineage>
</organism>
<dbReference type="SMART" id="SM00044">
    <property type="entry name" value="CYCc"/>
    <property type="match status" value="1"/>
</dbReference>
<evidence type="ECO:0000256" key="11">
    <source>
        <dbReference type="ARBA" id="ARBA00023136"/>
    </source>
</evidence>
<feature type="compositionally biased region" description="Polar residues" evidence="13">
    <location>
        <begin position="528"/>
        <end position="538"/>
    </location>
</feature>
<feature type="region of interest" description="Disordered" evidence="13">
    <location>
        <begin position="514"/>
        <end position="539"/>
    </location>
</feature>
<evidence type="ECO:0000256" key="7">
    <source>
        <dbReference type="ARBA" id="ARBA00022741"/>
    </source>
</evidence>
<evidence type="ECO:0000259" key="15">
    <source>
        <dbReference type="PROSITE" id="PS50125"/>
    </source>
</evidence>
<comment type="subcellular location">
    <subcellularLocation>
        <location evidence="3">Membrane</location>
        <topology evidence="3">Multi-pass membrane protein</topology>
    </subcellularLocation>
</comment>
<dbReference type="PANTHER" id="PTHR45627:SF8">
    <property type="entry name" value="ADENYLATE CYCLASE TYPE 9"/>
    <property type="match status" value="1"/>
</dbReference>
<feature type="compositionally biased region" description="Basic and acidic residues" evidence="13">
    <location>
        <begin position="21"/>
        <end position="31"/>
    </location>
</feature>
<dbReference type="Proteomes" id="UP000095281">
    <property type="component" value="Unplaced"/>
</dbReference>
<keyword evidence="16" id="KW-1185">Reference proteome</keyword>
<dbReference type="GO" id="GO:0004383">
    <property type="term" value="F:guanylate cyclase activity"/>
    <property type="evidence" value="ECO:0007669"/>
    <property type="project" value="UniProtKB-EC"/>
</dbReference>
<keyword evidence="8" id="KW-0067">ATP-binding</keyword>
<dbReference type="WBParaSite" id="MhA1_Contig1174.frz3.gene7">
    <property type="protein sequence ID" value="MhA1_Contig1174.frz3.gene7"/>
    <property type="gene ID" value="MhA1_Contig1174.frz3.gene7"/>
</dbReference>
<feature type="transmembrane region" description="Helical" evidence="14">
    <location>
        <begin position="898"/>
        <end position="922"/>
    </location>
</feature>
<evidence type="ECO:0000256" key="1">
    <source>
        <dbReference type="ARBA" id="ARBA00001436"/>
    </source>
</evidence>
<comment type="catalytic activity">
    <reaction evidence="1">
        <text>GTP = 3',5'-cyclic GMP + diphosphate</text>
        <dbReference type="Rhea" id="RHEA:13665"/>
        <dbReference type="ChEBI" id="CHEBI:33019"/>
        <dbReference type="ChEBI" id="CHEBI:37565"/>
        <dbReference type="ChEBI" id="CHEBI:57746"/>
        <dbReference type="EC" id="4.6.1.2"/>
    </reaction>
</comment>
<dbReference type="GO" id="GO:0005886">
    <property type="term" value="C:plasma membrane"/>
    <property type="evidence" value="ECO:0007669"/>
    <property type="project" value="TreeGrafter"/>
</dbReference>
<keyword evidence="6" id="KW-0479">Metal-binding</keyword>
<dbReference type="SUPFAM" id="SSF55073">
    <property type="entry name" value="Nucleotide cyclase"/>
    <property type="match status" value="1"/>
</dbReference>
<feature type="transmembrane region" description="Helical" evidence="14">
    <location>
        <begin position="155"/>
        <end position="172"/>
    </location>
</feature>
<dbReference type="GO" id="GO:0005524">
    <property type="term" value="F:ATP binding"/>
    <property type="evidence" value="ECO:0007669"/>
    <property type="project" value="UniProtKB-KW"/>
</dbReference>
<feature type="transmembrane region" description="Helical" evidence="14">
    <location>
        <begin position="1123"/>
        <end position="1144"/>
    </location>
</feature>
<proteinExistence type="predicted"/>
<comment type="catalytic activity">
    <reaction evidence="2">
        <text>ATP = 3',5'-cyclic AMP + diphosphate</text>
        <dbReference type="Rhea" id="RHEA:15389"/>
        <dbReference type="ChEBI" id="CHEBI:30616"/>
        <dbReference type="ChEBI" id="CHEBI:33019"/>
        <dbReference type="ChEBI" id="CHEBI:58165"/>
        <dbReference type="EC" id="4.6.1.1"/>
    </reaction>
</comment>
<keyword evidence="7" id="KW-0547">Nucleotide-binding</keyword>
<feature type="region of interest" description="Disordered" evidence="13">
    <location>
        <begin position="1"/>
        <end position="36"/>
    </location>
</feature>
<evidence type="ECO:0000256" key="12">
    <source>
        <dbReference type="ARBA" id="ARBA00023239"/>
    </source>
</evidence>
<dbReference type="Gene3D" id="3.30.70.1230">
    <property type="entry name" value="Nucleotide cyclase"/>
    <property type="match status" value="1"/>
</dbReference>
<feature type="transmembrane region" description="Helical" evidence="14">
    <location>
        <begin position="88"/>
        <end position="106"/>
    </location>
</feature>
<feature type="domain" description="Guanylate cyclase" evidence="15">
    <location>
        <begin position="289"/>
        <end position="416"/>
    </location>
</feature>
<evidence type="ECO:0000256" key="14">
    <source>
        <dbReference type="SAM" id="Phobius"/>
    </source>
</evidence>
<feature type="compositionally biased region" description="Low complexity" evidence="13">
    <location>
        <begin position="714"/>
        <end position="730"/>
    </location>
</feature>
<feature type="compositionally biased region" description="Low complexity" evidence="13">
    <location>
        <begin position="238"/>
        <end position="258"/>
    </location>
</feature>
<accession>A0A1I8B0G2</accession>
<dbReference type="EC" id="4.6.1.1" evidence="4"/>
<keyword evidence="10 14" id="KW-1133">Transmembrane helix</keyword>
<feature type="transmembrane region" description="Helical" evidence="14">
    <location>
        <begin position="972"/>
        <end position="996"/>
    </location>
</feature>
<feature type="region of interest" description="Disordered" evidence="13">
    <location>
        <begin position="224"/>
        <end position="269"/>
    </location>
</feature>
<keyword evidence="11 14" id="KW-0472">Membrane</keyword>
<evidence type="ECO:0000256" key="9">
    <source>
        <dbReference type="ARBA" id="ARBA00022842"/>
    </source>
</evidence>
<dbReference type="AlphaFoldDB" id="A0A1I8B0G2"/>
<dbReference type="GO" id="GO:0004016">
    <property type="term" value="F:adenylate cyclase activity"/>
    <property type="evidence" value="ECO:0007669"/>
    <property type="project" value="UniProtKB-EC"/>
</dbReference>
<feature type="transmembrane region" description="Helical" evidence="14">
    <location>
        <begin position="928"/>
        <end position="951"/>
    </location>
</feature>
<reference evidence="17" key="1">
    <citation type="submission" date="2016-11" db="UniProtKB">
        <authorList>
            <consortium name="WormBaseParasite"/>
        </authorList>
    </citation>
    <scope>IDENTIFICATION</scope>
</reference>
<keyword evidence="5 14" id="KW-0812">Transmembrane</keyword>
<feature type="region of interest" description="Disordered" evidence="13">
    <location>
        <begin position="710"/>
        <end position="737"/>
    </location>
</feature>
<dbReference type="PROSITE" id="PS50125">
    <property type="entry name" value="GUANYLATE_CYCLASE_2"/>
    <property type="match status" value="1"/>
</dbReference>
<dbReference type="GO" id="GO:0007189">
    <property type="term" value="P:adenylate cyclase-activating G protein-coupled receptor signaling pathway"/>
    <property type="evidence" value="ECO:0007669"/>
    <property type="project" value="TreeGrafter"/>
</dbReference>
<evidence type="ECO:0000256" key="10">
    <source>
        <dbReference type="ARBA" id="ARBA00022989"/>
    </source>
</evidence>
<evidence type="ECO:0000256" key="8">
    <source>
        <dbReference type="ARBA" id="ARBA00022840"/>
    </source>
</evidence>
<keyword evidence="12" id="KW-0456">Lyase</keyword>
<name>A0A1I8B0G2_MELHA</name>
<evidence type="ECO:0000313" key="16">
    <source>
        <dbReference type="Proteomes" id="UP000095281"/>
    </source>
</evidence>
<evidence type="ECO:0000256" key="5">
    <source>
        <dbReference type="ARBA" id="ARBA00022692"/>
    </source>
</evidence>
<evidence type="ECO:0000256" key="6">
    <source>
        <dbReference type="ARBA" id="ARBA00022723"/>
    </source>
</evidence>
<feature type="region of interest" description="Disordered" evidence="13">
    <location>
        <begin position="630"/>
        <end position="697"/>
    </location>
</feature>
<evidence type="ECO:0000256" key="3">
    <source>
        <dbReference type="ARBA" id="ARBA00004141"/>
    </source>
</evidence>
<evidence type="ECO:0000256" key="4">
    <source>
        <dbReference type="ARBA" id="ARBA00012201"/>
    </source>
</evidence>
<dbReference type="Pfam" id="PF00211">
    <property type="entry name" value="Guanylate_cyc"/>
    <property type="match status" value="1"/>
</dbReference>